<dbReference type="EMBL" id="AVPT01000009">
    <property type="protein sequence ID" value="KGM56724.1"/>
    <property type="molecule type" value="Genomic_DNA"/>
</dbReference>
<dbReference type="STRING" id="913325.N799_02205"/>
<dbReference type="AlphaFoldDB" id="A0A0A0F1Q4"/>
<reference evidence="1 2" key="1">
    <citation type="journal article" date="2015" name="Stand. Genomic Sci.">
        <title>Genomic information of the arsenic-resistant bacterium Lysobacter arseniciresistens type strain ZS79(T) and comparison of Lysobacter draft genomes.</title>
        <authorList>
            <person name="Liu L."/>
            <person name="Zhang S."/>
            <person name="Luo M."/>
            <person name="Wang G."/>
        </authorList>
    </citation>
    <scope>NUCLEOTIDE SEQUENCE [LARGE SCALE GENOMIC DNA]</scope>
    <source>
        <strain evidence="1 2">ZS79</strain>
    </source>
</reference>
<evidence type="ECO:0000313" key="2">
    <source>
        <dbReference type="Proteomes" id="UP000029989"/>
    </source>
</evidence>
<evidence type="ECO:0000313" key="1">
    <source>
        <dbReference type="EMBL" id="KGM56724.1"/>
    </source>
</evidence>
<organism evidence="1 2">
    <name type="scientific">Lysobacter arseniciresistens ZS79</name>
    <dbReference type="NCBI Taxonomy" id="913325"/>
    <lineage>
        <taxon>Bacteria</taxon>
        <taxon>Pseudomonadati</taxon>
        <taxon>Pseudomonadota</taxon>
        <taxon>Gammaproteobacteria</taxon>
        <taxon>Lysobacterales</taxon>
        <taxon>Lysobacteraceae</taxon>
        <taxon>Novilysobacter</taxon>
    </lineage>
</organism>
<dbReference type="Gene3D" id="2.60.120.1140">
    <property type="entry name" value="Protein of unknown function DUF192"/>
    <property type="match status" value="1"/>
</dbReference>
<dbReference type="RefSeq" id="WP_036209678.1">
    <property type="nucleotide sequence ID" value="NZ_AVPT01000009.1"/>
</dbReference>
<proteinExistence type="predicted"/>
<dbReference type="InterPro" id="IPR038695">
    <property type="entry name" value="Saro_0823-like_sf"/>
</dbReference>
<accession>A0A0A0F1Q4</accession>
<dbReference type="Proteomes" id="UP000029989">
    <property type="component" value="Unassembled WGS sequence"/>
</dbReference>
<protein>
    <recommendedName>
        <fullName evidence="3">DUF192 domain-containing protein</fullName>
    </recommendedName>
</protein>
<evidence type="ECO:0008006" key="3">
    <source>
        <dbReference type="Google" id="ProtNLM"/>
    </source>
</evidence>
<sequence length="119" mass="13485">MKTGRLCRDGDCLVPRVWRADRWWQRLRGLLGRHPLAGDGAEALWLSPCNSVHTFWMGYPLDLLFLGRDGEVVGWREDVKPWRACAQRGAHATVELRAGGLARLDPVKGEVLQWQPIDA</sequence>
<name>A0A0A0F1Q4_9GAMM</name>
<comment type="caution">
    <text evidence="1">The sequence shown here is derived from an EMBL/GenBank/DDBJ whole genome shotgun (WGS) entry which is preliminary data.</text>
</comment>
<dbReference type="Pfam" id="PF02643">
    <property type="entry name" value="DUF192"/>
    <property type="match status" value="1"/>
</dbReference>
<dbReference type="eggNOG" id="COG1430">
    <property type="taxonomic scope" value="Bacteria"/>
</dbReference>
<gene>
    <name evidence="1" type="ORF">N799_02205</name>
</gene>
<keyword evidence="2" id="KW-1185">Reference proteome</keyword>
<dbReference type="OrthoDB" id="9813379at2"/>
<dbReference type="InterPro" id="IPR003795">
    <property type="entry name" value="DUF192"/>
</dbReference>